<dbReference type="Gene3D" id="3.20.20.80">
    <property type="entry name" value="Glycosidases"/>
    <property type="match status" value="1"/>
</dbReference>
<dbReference type="SUPFAM" id="SSF51445">
    <property type="entry name" value="(Trans)glycosidases"/>
    <property type="match status" value="1"/>
</dbReference>
<evidence type="ECO:0000256" key="10">
    <source>
        <dbReference type="RuleBase" id="RU361207"/>
    </source>
</evidence>
<comment type="catalytic activity">
    <reaction evidence="1 10">
        <text>Transfers a segment of a (1-&gt;4)-alpha-D-glucan to a new position in an acceptor, which may be glucose or a (1-&gt;4)-alpha-D-glucan.</text>
        <dbReference type="EC" id="2.4.1.25"/>
    </reaction>
</comment>
<dbReference type="InterPro" id="IPR017853">
    <property type="entry name" value="GH"/>
</dbReference>
<evidence type="ECO:0000256" key="9">
    <source>
        <dbReference type="ARBA" id="ARBA00031501"/>
    </source>
</evidence>
<dbReference type="GO" id="GO:0005975">
    <property type="term" value="P:carbohydrate metabolic process"/>
    <property type="evidence" value="ECO:0007669"/>
    <property type="project" value="InterPro"/>
</dbReference>
<evidence type="ECO:0000256" key="4">
    <source>
        <dbReference type="ARBA" id="ARBA00020295"/>
    </source>
</evidence>
<gene>
    <name evidence="11" type="primary">malQ</name>
    <name evidence="11" type="ORF">H9Q80_13340</name>
</gene>
<dbReference type="EMBL" id="CP060636">
    <property type="protein sequence ID" value="QNM11240.1"/>
    <property type="molecule type" value="Genomic_DNA"/>
</dbReference>
<evidence type="ECO:0000256" key="8">
    <source>
        <dbReference type="ARBA" id="ARBA00031423"/>
    </source>
</evidence>
<reference evidence="11 12" key="1">
    <citation type="submission" date="2020-08" db="EMBL/GenBank/DDBJ databases">
        <authorList>
            <person name="Liu C."/>
            <person name="Sun Q."/>
        </authorList>
    </citation>
    <scope>NUCLEOTIDE SEQUENCE [LARGE SCALE GENOMIC DNA]</scope>
    <source>
        <strain evidence="11 12">NSJ-61</strain>
    </source>
</reference>
<dbReference type="NCBIfam" id="TIGR00217">
    <property type="entry name" value="malQ"/>
    <property type="match status" value="1"/>
</dbReference>
<dbReference type="PANTHER" id="PTHR32438">
    <property type="entry name" value="4-ALPHA-GLUCANOTRANSFERASE DPE1, CHLOROPLASTIC/AMYLOPLASTIC"/>
    <property type="match status" value="1"/>
</dbReference>
<dbReference type="NCBIfam" id="NF011080">
    <property type="entry name" value="PRK14508.1-3"/>
    <property type="match status" value="1"/>
</dbReference>
<sequence>MKRQAGILMPISSLPSNQGIGDFGKHCYRIIDAMSKQHVHIWQILPLNPMGYGNSPYQPFSSFAGDEIYISVDTLADYGLLKQSSIRNYNKFCEYVDYEGVRQFKLPYLKKAYKTFKKYYQEFEEEYQAFCDSAHWLYNYAVFITLKKQNDMKNWLEWPMEQRNWIKDHAYSLKHLDDDIRYEMFLQFIFFKQWNDVKEYANAHDIEIMGDMPFYVGFDSADVWENQQDFLLDGDARPTVVAGVPPDYFSKTGQLWGNPIYNWRQMKKENYDFWMKRLAWNDQYFDIIRLDHFRAFDTYWVIPAQSTTAINGEWELGPAYDFFDKMFEKLPTIRIVVEDLGELRKQVGKLRDHYQLTGMNVAEFEMEVKLLKRPRKENVILYSTTHDNDTLEGYYLDLEANKKIALRRFFHNCGYDNRTFHELVIRYCMDSKADITIIPAWDILGLKKEGRMNTPGTIGSPNWEWKVKNLKEFYALLPQIGEWITASNRT</sequence>
<evidence type="ECO:0000256" key="2">
    <source>
        <dbReference type="ARBA" id="ARBA00005684"/>
    </source>
</evidence>
<name>A0A7G9GKA8_9FIRM</name>
<evidence type="ECO:0000256" key="3">
    <source>
        <dbReference type="ARBA" id="ARBA00012560"/>
    </source>
</evidence>
<dbReference type="KEGG" id="ehn:H9Q80_13340"/>
<protein>
    <recommendedName>
        <fullName evidence="4 10">4-alpha-glucanotransferase</fullName>
        <ecNumber evidence="3 10">2.4.1.25</ecNumber>
    </recommendedName>
    <alternativeName>
        <fullName evidence="8 10">Amylomaltase</fullName>
    </alternativeName>
    <alternativeName>
        <fullName evidence="9 10">Disproportionating enzyme</fullName>
    </alternativeName>
</protein>
<evidence type="ECO:0000256" key="5">
    <source>
        <dbReference type="ARBA" id="ARBA00022676"/>
    </source>
</evidence>
<comment type="similarity">
    <text evidence="2 10">Belongs to the disproportionating enzyme family.</text>
</comment>
<evidence type="ECO:0000256" key="7">
    <source>
        <dbReference type="ARBA" id="ARBA00023277"/>
    </source>
</evidence>
<dbReference type="PANTHER" id="PTHR32438:SF5">
    <property type="entry name" value="4-ALPHA-GLUCANOTRANSFERASE DPE1, CHLOROPLASTIC_AMYLOPLASTIC"/>
    <property type="match status" value="1"/>
</dbReference>
<evidence type="ECO:0000256" key="6">
    <source>
        <dbReference type="ARBA" id="ARBA00022679"/>
    </source>
</evidence>
<dbReference type="AlphaFoldDB" id="A0A7G9GKA8"/>
<evidence type="ECO:0000313" key="12">
    <source>
        <dbReference type="Proteomes" id="UP000515856"/>
    </source>
</evidence>
<keyword evidence="6 10" id="KW-0808">Transferase</keyword>
<dbReference type="RefSeq" id="WP_117451718.1">
    <property type="nucleotide sequence ID" value="NZ_CP060636.1"/>
</dbReference>
<accession>A0A7G9GKA8</accession>
<evidence type="ECO:0000256" key="1">
    <source>
        <dbReference type="ARBA" id="ARBA00000439"/>
    </source>
</evidence>
<keyword evidence="5 10" id="KW-0328">Glycosyltransferase</keyword>
<dbReference type="InterPro" id="IPR003385">
    <property type="entry name" value="Glyco_hydro_77"/>
</dbReference>
<dbReference type="EC" id="2.4.1.25" evidence="3 10"/>
<keyword evidence="7 10" id="KW-0119">Carbohydrate metabolism</keyword>
<dbReference type="Pfam" id="PF02446">
    <property type="entry name" value="Glyco_hydro_77"/>
    <property type="match status" value="1"/>
</dbReference>
<dbReference type="Proteomes" id="UP000515856">
    <property type="component" value="Chromosome"/>
</dbReference>
<dbReference type="GO" id="GO:0004134">
    <property type="term" value="F:4-alpha-glucanotransferase activity"/>
    <property type="evidence" value="ECO:0007669"/>
    <property type="project" value="UniProtKB-EC"/>
</dbReference>
<proteinExistence type="inferred from homology"/>
<organism evidence="11 12">
    <name type="scientific">[Eubacterium] hominis</name>
    <dbReference type="NCBI Taxonomy" id="2764325"/>
    <lineage>
        <taxon>Bacteria</taxon>
        <taxon>Bacillati</taxon>
        <taxon>Bacillota</taxon>
        <taxon>Erysipelotrichia</taxon>
        <taxon>Erysipelotrichales</taxon>
        <taxon>Erysipelotrichaceae</taxon>
        <taxon>Amedibacillus</taxon>
    </lineage>
</organism>
<evidence type="ECO:0000313" key="11">
    <source>
        <dbReference type="EMBL" id="QNM11240.1"/>
    </source>
</evidence>
<keyword evidence="12" id="KW-1185">Reference proteome</keyword>